<gene>
    <name evidence="3" type="ORF">HLA99_09180</name>
</gene>
<accession>A0A7Y2Q1T8</accession>
<keyword evidence="2" id="KW-0560">Oxidoreductase</keyword>
<name>A0A7Y2Q1T8_9MICO</name>
<dbReference type="AlphaFoldDB" id="A0A7Y2Q1T8"/>
<protein>
    <submittedName>
        <fullName evidence="3">SDR family oxidoreductase</fullName>
    </submittedName>
</protein>
<dbReference type="Pfam" id="PF13561">
    <property type="entry name" value="adh_short_C2"/>
    <property type="match status" value="1"/>
</dbReference>
<evidence type="ECO:0000313" key="3">
    <source>
        <dbReference type="EMBL" id="NNH04018.1"/>
    </source>
</evidence>
<dbReference type="Gene3D" id="3.40.50.720">
    <property type="entry name" value="NAD(P)-binding Rossmann-like Domain"/>
    <property type="match status" value="1"/>
</dbReference>
<dbReference type="SUPFAM" id="SSF51735">
    <property type="entry name" value="NAD(P)-binding Rossmann-fold domains"/>
    <property type="match status" value="1"/>
</dbReference>
<dbReference type="InterPro" id="IPR036291">
    <property type="entry name" value="NAD(P)-bd_dom_sf"/>
</dbReference>
<dbReference type="PANTHER" id="PTHR24321:SF8">
    <property type="entry name" value="ESTRADIOL 17-BETA-DEHYDROGENASE 8-RELATED"/>
    <property type="match status" value="1"/>
</dbReference>
<evidence type="ECO:0000256" key="1">
    <source>
        <dbReference type="ARBA" id="ARBA00006484"/>
    </source>
</evidence>
<dbReference type="EMBL" id="JABEMB010000011">
    <property type="protein sequence ID" value="NNH04018.1"/>
    <property type="molecule type" value="Genomic_DNA"/>
</dbReference>
<comment type="similarity">
    <text evidence="1">Belongs to the short-chain dehydrogenases/reductases (SDR) family.</text>
</comment>
<dbReference type="PANTHER" id="PTHR24321">
    <property type="entry name" value="DEHYDROGENASES, SHORT CHAIN"/>
    <property type="match status" value="1"/>
</dbReference>
<dbReference type="PROSITE" id="PS00061">
    <property type="entry name" value="ADH_SHORT"/>
    <property type="match status" value="1"/>
</dbReference>
<evidence type="ECO:0000313" key="4">
    <source>
        <dbReference type="Proteomes" id="UP000543598"/>
    </source>
</evidence>
<dbReference type="InterPro" id="IPR020904">
    <property type="entry name" value="Sc_DH/Rdtase_CS"/>
</dbReference>
<keyword evidence="4" id="KW-1185">Reference proteome</keyword>
<dbReference type="InterPro" id="IPR002347">
    <property type="entry name" value="SDR_fam"/>
</dbReference>
<dbReference type="GO" id="GO:0016491">
    <property type="term" value="F:oxidoreductase activity"/>
    <property type="evidence" value="ECO:0007669"/>
    <property type="project" value="UniProtKB-KW"/>
</dbReference>
<dbReference type="Proteomes" id="UP000543598">
    <property type="component" value="Unassembled WGS sequence"/>
</dbReference>
<sequence>MTVSVPSVSLAGRVILVSGALGAIGSTVAREASALGAKVVGTDLPASDDARVAELTSDPSVDYIAGDVSNEDDVAAVVSWVLERHGRLDGAANVAGIVGPSVLTADFSLDAFRKVLDVNLIGTFLAVKHELPALLQSGGGSIVNVGSLAGHSGEVFRSAYGASKAGVHGLTQSTAVEYARHNIRVNTVSPGPVATELFHANVGGPGTAKYQAVIDGIPAGRMAEAIDIASTILWLLSDASAFIHGQEILVNGGITAEGVVAPRLAAG</sequence>
<proteinExistence type="inferred from homology"/>
<evidence type="ECO:0000256" key="2">
    <source>
        <dbReference type="ARBA" id="ARBA00023002"/>
    </source>
</evidence>
<dbReference type="PRINTS" id="PR00081">
    <property type="entry name" value="GDHRDH"/>
</dbReference>
<dbReference type="CDD" id="cd05233">
    <property type="entry name" value="SDR_c"/>
    <property type="match status" value="1"/>
</dbReference>
<dbReference type="FunFam" id="3.40.50.720:FF:000084">
    <property type="entry name" value="Short-chain dehydrogenase reductase"/>
    <property type="match status" value="1"/>
</dbReference>
<organism evidence="3 4">
    <name type="scientific">Microbacterium ulmi</name>
    <dbReference type="NCBI Taxonomy" id="179095"/>
    <lineage>
        <taxon>Bacteria</taxon>
        <taxon>Bacillati</taxon>
        <taxon>Actinomycetota</taxon>
        <taxon>Actinomycetes</taxon>
        <taxon>Micrococcales</taxon>
        <taxon>Microbacteriaceae</taxon>
        <taxon>Microbacterium</taxon>
    </lineage>
</organism>
<comment type="caution">
    <text evidence="3">The sequence shown here is derived from an EMBL/GenBank/DDBJ whole genome shotgun (WGS) entry which is preliminary data.</text>
</comment>
<dbReference type="RefSeq" id="WP_167036684.1">
    <property type="nucleotide sequence ID" value="NZ_BAAANA010000001.1"/>
</dbReference>
<reference evidence="3 4" key="1">
    <citation type="submission" date="2020-05" db="EMBL/GenBank/DDBJ databases">
        <title>MicrobeNet Type strains.</title>
        <authorList>
            <person name="Nicholson A.C."/>
        </authorList>
    </citation>
    <scope>NUCLEOTIDE SEQUENCE [LARGE SCALE GENOMIC DNA]</scope>
    <source>
        <strain evidence="3 4">JCM 14282</strain>
    </source>
</reference>
<dbReference type="PRINTS" id="PR00080">
    <property type="entry name" value="SDRFAMILY"/>
</dbReference>